<dbReference type="InParanoid" id="A2F6I0"/>
<dbReference type="VEuPathDB" id="TrichDB:TVAGG3_0002250"/>
<dbReference type="EMBL" id="DS113636">
    <property type="protein sequence ID" value="EAX99478.1"/>
    <property type="molecule type" value="Genomic_DNA"/>
</dbReference>
<dbReference type="AlphaFoldDB" id="A2F6I0"/>
<evidence type="ECO:0000313" key="2">
    <source>
        <dbReference type="Proteomes" id="UP000001542"/>
    </source>
</evidence>
<name>A2F6I0_TRIV3</name>
<dbReference type="RefSeq" id="XP_001312408.1">
    <property type="nucleotide sequence ID" value="XM_001312407.1"/>
</dbReference>
<dbReference type="VEuPathDB" id="TrichDB:TVAG_412940"/>
<proteinExistence type="predicted"/>
<dbReference type="SMR" id="A2F6I0"/>
<keyword evidence="2" id="KW-1185">Reference proteome</keyword>
<accession>A2F6I0</accession>
<dbReference type="KEGG" id="tva:4757285"/>
<reference evidence="1" key="1">
    <citation type="submission" date="2006-10" db="EMBL/GenBank/DDBJ databases">
        <authorList>
            <person name="Amadeo P."/>
            <person name="Zhao Q."/>
            <person name="Wortman J."/>
            <person name="Fraser-Liggett C."/>
            <person name="Carlton J."/>
        </authorList>
    </citation>
    <scope>NUCLEOTIDE SEQUENCE</scope>
    <source>
        <strain evidence="1">G3</strain>
    </source>
</reference>
<organism evidence="1 2">
    <name type="scientific">Trichomonas vaginalis (strain ATCC PRA-98 / G3)</name>
    <dbReference type="NCBI Taxonomy" id="412133"/>
    <lineage>
        <taxon>Eukaryota</taxon>
        <taxon>Metamonada</taxon>
        <taxon>Parabasalia</taxon>
        <taxon>Trichomonadida</taxon>
        <taxon>Trichomonadidae</taxon>
        <taxon>Trichomonas</taxon>
    </lineage>
</organism>
<sequence>MLAHQRFMNAVLGVLPHIDENPLILPRLSSLTLSGLLIDPNAIKDSCGFILQLVTYADDVSVFSLFEALCGPNEELKEVQQWLIDVGFIQVLIKELESMYSPALKNCGRTDHNGSLLVAYYNIIKIASSSKILRKEVKLSSVLAVLNRDLGELPSYIEDARWEAMASLACAKTFDVMRTLFQESVEMITDPKRVRTRASVSALHILAFMIKFDPIIPEFVLYAKLPKVTTDLMKANPDHSILHAAATYFLMSCLENPVTMTNTMNEIASFVLYSMNQSNRNIAATGMNLLSKVSDAEKVNEDIFNAMNEVPGFVKEVKDPFAVYVRLLDDDYGGPMPIFSVDNANKLALLTMKMMRAW</sequence>
<gene>
    <name evidence="1" type="ORF">TVAG_412940</name>
</gene>
<dbReference type="Proteomes" id="UP000001542">
    <property type="component" value="Unassembled WGS sequence"/>
</dbReference>
<evidence type="ECO:0000313" key="1">
    <source>
        <dbReference type="EMBL" id="EAX99478.1"/>
    </source>
</evidence>
<reference evidence="1" key="2">
    <citation type="journal article" date="2007" name="Science">
        <title>Draft genome sequence of the sexually transmitted pathogen Trichomonas vaginalis.</title>
        <authorList>
            <person name="Carlton J.M."/>
            <person name="Hirt R.P."/>
            <person name="Silva J.C."/>
            <person name="Delcher A.L."/>
            <person name="Schatz M."/>
            <person name="Zhao Q."/>
            <person name="Wortman J.R."/>
            <person name="Bidwell S.L."/>
            <person name="Alsmark U.C.M."/>
            <person name="Besteiro S."/>
            <person name="Sicheritz-Ponten T."/>
            <person name="Noel C.J."/>
            <person name="Dacks J.B."/>
            <person name="Foster P.G."/>
            <person name="Simillion C."/>
            <person name="Van de Peer Y."/>
            <person name="Miranda-Saavedra D."/>
            <person name="Barton G.J."/>
            <person name="Westrop G.D."/>
            <person name="Mueller S."/>
            <person name="Dessi D."/>
            <person name="Fiori P.L."/>
            <person name="Ren Q."/>
            <person name="Paulsen I."/>
            <person name="Zhang H."/>
            <person name="Bastida-Corcuera F.D."/>
            <person name="Simoes-Barbosa A."/>
            <person name="Brown M.T."/>
            <person name="Hayes R.D."/>
            <person name="Mukherjee M."/>
            <person name="Okumura C.Y."/>
            <person name="Schneider R."/>
            <person name="Smith A.J."/>
            <person name="Vanacova S."/>
            <person name="Villalvazo M."/>
            <person name="Haas B.J."/>
            <person name="Pertea M."/>
            <person name="Feldblyum T.V."/>
            <person name="Utterback T.R."/>
            <person name="Shu C.L."/>
            <person name="Osoegawa K."/>
            <person name="de Jong P.J."/>
            <person name="Hrdy I."/>
            <person name="Horvathova L."/>
            <person name="Zubacova Z."/>
            <person name="Dolezal P."/>
            <person name="Malik S.B."/>
            <person name="Logsdon J.M. Jr."/>
            <person name="Henze K."/>
            <person name="Gupta A."/>
            <person name="Wang C.C."/>
            <person name="Dunne R.L."/>
            <person name="Upcroft J.A."/>
            <person name="Upcroft P."/>
            <person name="White O."/>
            <person name="Salzberg S.L."/>
            <person name="Tang P."/>
            <person name="Chiu C.-H."/>
            <person name="Lee Y.-S."/>
            <person name="Embley T.M."/>
            <person name="Coombs G.H."/>
            <person name="Mottram J.C."/>
            <person name="Tachezy J."/>
            <person name="Fraser-Liggett C.M."/>
            <person name="Johnson P.J."/>
        </authorList>
    </citation>
    <scope>NUCLEOTIDE SEQUENCE [LARGE SCALE GENOMIC DNA]</scope>
    <source>
        <strain evidence="1">G3</strain>
    </source>
</reference>
<protein>
    <submittedName>
        <fullName evidence="1">Uncharacterized protein</fullName>
    </submittedName>
</protein>